<evidence type="ECO:0000256" key="1">
    <source>
        <dbReference type="ARBA" id="ARBA00022490"/>
    </source>
</evidence>
<comment type="subunit">
    <text evidence="4">Interacts with translational regulator CsrA and flagellin(s).</text>
</comment>
<keyword evidence="1 4" id="KW-0963">Cytoplasm</keyword>
<dbReference type="Gene3D" id="2.30.290.10">
    <property type="entry name" value="BH3618-like"/>
    <property type="match status" value="1"/>
</dbReference>
<evidence type="ECO:0000313" key="6">
    <source>
        <dbReference type="Proteomes" id="UP000307956"/>
    </source>
</evidence>
<dbReference type="OrthoDB" id="9801235at2"/>
<dbReference type="NCBIfam" id="NF009792">
    <property type="entry name" value="PRK13284.1"/>
    <property type="match status" value="1"/>
</dbReference>
<gene>
    <name evidence="4" type="primary">fliW</name>
    <name evidence="5" type="ORF">E6O51_15020</name>
</gene>
<evidence type="ECO:0000256" key="4">
    <source>
        <dbReference type="HAMAP-Rule" id="MF_01185"/>
    </source>
</evidence>
<evidence type="ECO:0000256" key="3">
    <source>
        <dbReference type="ARBA" id="ARBA00022845"/>
    </source>
</evidence>
<dbReference type="InterPro" id="IPR003775">
    <property type="entry name" value="Flagellar_assembly_factor_FliW"/>
</dbReference>
<keyword evidence="4" id="KW-0143">Chaperone</keyword>
<organism evidence="5 6">
    <name type="scientific">Pseudothauera rhizosphaerae</name>
    <dbReference type="NCBI Taxonomy" id="2565932"/>
    <lineage>
        <taxon>Bacteria</taxon>
        <taxon>Pseudomonadati</taxon>
        <taxon>Pseudomonadota</taxon>
        <taxon>Betaproteobacteria</taxon>
        <taxon>Rhodocyclales</taxon>
        <taxon>Zoogloeaceae</taxon>
        <taxon>Pseudothauera</taxon>
    </lineage>
</organism>
<dbReference type="RefSeq" id="WP_136385812.1">
    <property type="nucleotide sequence ID" value="NZ_SSOD01000012.1"/>
</dbReference>
<dbReference type="PANTHER" id="PTHR39190:SF1">
    <property type="entry name" value="FLAGELLAR ASSEMBLY FACTOR FLIW"/>
    <property type="match status" value="1"/>
</dbReference>
<sequence length="146" mass="15915">MKVESTLFGSFEVAEDKIIEFPAGLPGFEGYRRFALVHEEGAEATVQFLQSLDDAEVAFPLADPVSFGIHYEFVLSDEEQALLGLSAPEQALVAVIVRKETGAGLPDSAGLRANFMAPLVINAEARRGLQKVMNKVECDITMRARD</sequence>
<name>A0A4S4ALE5_9RHOO</name>
<accession>A0A4S4ALE5</accession>
<reference evidence="5 6" key="1">
    <citation type="submission" date="2019-04" db="EMBL/GenBank/DDBJ databases">
        <title>Azoarcus rhizosphaerae sp. nov. isolated from rhizosphere of Ficus religiosa.</title>
        <authorList>
            <person name="Lin S.-Y."/>
            <person name="Hameed A."/>
            <person name="Hsu Y.-H."/>
            <person name="Young C.-C."/>
        </authorList>
    </citation>
    <scope>NUCLEOTIDE SEQUENCE [LARGE SCALE GENOMIC DNA]</scope>
    <source>
        <strain evidence="5 6">CC-YHH848</strain>
    </source>
</reference>
<keyword evidence="5" id="KW-0969">Cilium</keyword>
<comment type="subcellular location">
    <subcellularLocation>
        <location evidence="4">Cytoplasm</location>
    </subcellularLocation>
</comment>
<keyword evidence="5" id="KW-0966">Cell projection</keyword>
<comment type="caution">
    <text evidence="5">The sequence shown here is derived from an EMBL/GenBank/DDBJ whole genome shotgun (WGS) entry which is preliminary data.</text>
</comment>
<evidence type="ECO:0000256" key="2">
    <source>
        <dbReference type="ARBA" id="ARBA00022795"/>
    </source>
</evidence>
<dbReference type="Pfam" id="PF02623">
    <property type="entry name" value="FliW"/>
    <property type="match status" value="1"/>
</dbReference>
<keyword evidence="3 4" id="KW-0810">Translation regulation</keyword>
<dbReference type="AlphaFoldDB" id="A0A4S4ALE5"/>
<keyword evidence="6" id="KW-1185">Reference proteome</keyword>
<dbReference type="PANTHER" id="PTHR39190">
    <property type="entry name" value="FLAGELLAR ASSEMBLY FACTOR FLIW"/>
    <property type="match status" value="1"/>
</dbReference>
<dbReference type="GO" id="GO:0005737">
    <property type="term" value="C:cytoplasm"/>
    <property type="evidence" value="ECO:0007669"/>
    <property type="project" value="UniProtKB-SubCell"/>
</dbReference>
<keyword evidence="5" id="KW-0282">Flagellum</keyword>
<protein>
    <recommendedName>
        <fullName evidence="4">Flagellar assembly factor FliW</fullName>
    </recommendedName>
</protein>
<dbReference type="HAMAP" id="MF_01185">
    <property type="entry name" value="FliW"/>
    <property type="match status" value="1"/>
</dbReference>
<dbReference type="EMBL" id="SSOD01000012">
    <property type="protein sequence ID" value="THF60231.1"/>
    <property type="molecule type" value="Genomic_DNA"/>
</dbReference>
<dbReference type="GO" id="GO:0006417">
    <property type="term" value="P:regulation of translation"/>
    <property type="evidence" value="ECO:0007669"/>
    <property type="project" value="UniProtKB-KW"/>
</dbReference>
<dbReference type="SUPFAM" id="SSF141457">
    <property type="entry name" value="BH3618-like"/>
    <property type="match status" value="1"/>
</dbReference>
<dbReference type="GO" id="GO:0044780">
    <property type="term" value="P:bacterial-type flagellum assembly"/>
    <property type="evidence" value="ECO:0007669"/>
    <property type="project" value="UniProtKB-UniRule"/>
</dbReference>
<comment type="similarity">
    <text evidence="4">Belongs to the FliW family.</text>
</comment>
<evidence type="ECO:0000313" key="5">
    <source>
        <dbReference type="EMBL" id="THF60231.1"/>
    </source>
</evidence>
<dbReference type="Proteomes" id="UP000307956">
    <property type="component" value="Unassembled WGS sequence"/>
</dbReference>
<proteinExistence type="inferred from homology"/>
<comment type="function">
    <text evidence="4">Acts as an anti-CsrA protein, binds CsrA and prevents it from repressing translation of its target genes, one of which is flagellin. Binds to flagellin and participates in the assembly of the flagellum.</text>
</comment>
<keyword evidence="2 4" id="KW-1005">Bacterial flagellum biogenesis</keyword>
<dbReference type="InterPro" id="IPR024046">
    <property type="entry name" value="Flagellar_assmbl_FliW_dom_sf"/>
</dbReference>